<dbReference type="Proteomes" id="UP001497535">
    <property type="component" value="Unassembled WGS sequence"/>
</dbReference>
<dbReference type="EMBL" id="CAVMJV010000301">
    <property type="protein sequence ID" value="CAK5129223.1"/>
    <property type="molecule type" value="Genomic_DNA"/>
</dbReference>
<keyword evidence="2" id="KW-1185">Reference proteome</keyword>
<evidence type="ECO:0000313" key="1">
    <source>
        <dbReference type="EMBL" id="CAK5129223.1"/>
    </source>
</evidence>
<proteinExistence type="predicted"/>
<organism evidence="1 2">
    <name type="scientific">Meloidogyne enterolobii</name>
    <name type="common">Root-knot nematode worm</name>
    <name type="synonym">Meloidogyne mayaguensis</name>
    <dbReference type="NCBI Taxonomy" id="390850"/>
    <lineage>
        <taxon>Eukaryota</taxon>
        <taxon>Metazoa</taxon>
        <taxon>Ecdysozoa</taxon>
        <taxon>Nematoda</taxon>
        <taxon>Chromadorea</taxon>
        <taxon>Rhabditida</taxon>
        <taxon>Tylenchina</taxon>
        <taxon>Tylenchomorpha</taxon>
        <taxon>Tylenchoidea</taxon>
        <taxon>Meloidogynidae</taxon>
        <taxon>Meloidogyninae</taxon>
        <taxon>Meloidogyne</taxon>
    </lineage>
</organism>
<gene>
    <name evidence="1" type="ORF">MENTE1834_LOCUS49082</name>
</gene>
<accession>A0ACB1B945</accession>
<protein>
    <submittedName>
        <fullName evidence="1">Uncharacterized protein</fullName>
    </submittedName>
</protein>
<comment type="caution">
    <text evidence="1">The sequence shown here is derived from an EMBL/GenBank/DDBJ whole genome shotgun (WGS) entry which is preliminary data.</text>
</comment>
<name>A0ACB1B945_MELEN</name>
<reference evidence="1" key="1">
    <citation type="submission" date="2023-11" db="EMBL/GenBank/DDBJ databases">
        <authorList>
            <person name="Poullet M."/>
        </authorList>
    </citation>
    <scope>NUCLEOTIDE SEQUENCE</scope>
    <source>
        <strain evidence="1">E1834</strain>
    </source>
</reference>
<sequence length="67" mass="8009">MTPFKTFYTFAHFFQALDSCLRILIFFALHRTMIIYFAECTWSFFFFSIIGILLYLCSPIPPIRILI</sequence>
<evidence type="ECO:0000313" key="2">
    <source>
        <dbReference type="Proteomes" id="UP001497535"/>
    </source>
</evidence>